<organism evidence="9 10">
    <name type="scientific">Cylicocyclus nassatus</name>
    <name type="common">Nematode worm</name>
    <dbReference type="NCBI Taxonomy" id="53992"/>
    <lineage>
        <taxon>Eukaryota</taxon>
        <taxon>Metazoa</taxon>
        <taxon>Ecdysozoa</taxon>
        <taxon>Nematoda</taxon>
        <taxon>Chromadorea</taxon>
        <taxon>Rhabditida</taxon>
        <taxon>Rhabditina</taxon>
        <taxon>Rhabditomorpha</taxon>
        <taxon>Strongyloidea</taxon>
        <taxon>Strongylidae</taxon>
        <taxon>Cylicocyclus</taxon>
    </lineage>
</organism>
<evidence type="ECO:0000256" key="1">
    <source>
        <dbReference type="ARBA" id="ARBA00001968"/>
    </source>
</evidence>
<evidence type="ECO:0000313" key="10">
    <source>
        <dbReference type="Proteomes" id="UP001176961"/>
    </source>
</evidence>
<accession>A0AA36DKI6</accession>
<sequence length="281" mass="32913">MSYQEWRDVLIALVVLDDAITNAVQRPYYRSEYVRREHAPFLETRFRLYDEYLAAQRPAAFMQFARVFPNEFEDLYQCIAAKLMHSRTHAGPIKGRQRLMIFFFEPLHWTPAVMETISVIVAEVTEAITSELYDIAFPTVTREKLEEVARVTQARLDYPRACGFMDGKHVRYEEFVDANDRVFPPTKDLGQVEPVQYHILVDGGFGQDLRFVRPYRDAEANTSEKRRFNEKHSSARRMIESTFGILARRFQILMHPMQVNPSRAGRIIKVLLALHNLLPRR</sequence>
<name>A0AA36DKI6_CYLNA</name>
<comment type="cofactor">
    <cofactor evidence="1">
        <name>a divalent metal cation</name>
        <dbReference type="ChEBI" id="CHEBI:60240"/>
    </cofactor>
</comment>
<evidence type="ECO:0000256" key="6">
    <source>
        <dbReference type="ARBA" id="ARBA00022801"/>
    </source>
</evidence>
<dbReference type="GO" id="GO:0004518">
    <property type="term" value="F:nuclease activity"/>
    <property type="evidence" value="ECO:0007669"/>
    <property type="project" value="UniProtKB-KW"/>
</dbReference>
<keyword evidence="5" id="KW-0479">Metal-binding</keyword>
<proteinExistence type="inferred from homology"/>
<dbReference type="InterPro" id="IPR045249">
    <property type="entry name" value="HARBI1-like"/>
</dbReference>
<dbReference type="GO" id="GO:0005634">
    <property type="term" value="C:nucleus"/>
    <property type="evidence" value="ECO:0007669"/>
    <property type="project" value="UniProtKB-SubCell"/>
</dbReference>
<evidence type="ECO:0000259" key="8">
    <source>
        <dbReference type="Pfam" id="PF13359"/>
    </source>
</evidence>
<gene>
    <name evidence="9" type="ORF">CYNAS_LOCUS1389</name>
</gene>
<comment type="caution">
    <text evidence="9">The sequence shown here is derived from an EMBL/GenBank/DDBJ whole genome shotgun (WGS) entry which is preliminary data.</text>
</comment>
<keyword evidence="6" id="KW-0378">Hydrolase</keyword>
<evidence type="ECO:0000256" key="7">
    <source>
        <dbReference type="ARBA" id="ARBA00023242"/>
    </source>
</evidence>
<evidence type="ECO:0000256" key="4">
    <source>
        <dbReference type="ARBA" id="ARBA00022722"/>
    </source>
</evidence>
<evidence type="ECO:0000313" key="9">
    <source>
        <dbReference type="EMBL" id="CAJ0589406.1"/>
    </source>
</evidence>
<reference evidence="9" key="1">
    <citation type="submission" date="2023-07" db="EMBL/GenBank/DDBJ databases">
        <authorList>
            <consortium name="CYATHOMIX"/>
        </authorList>
    </citation>
    <scope>NUCLEOTIDE SEQUENCE</scope>
    <source>
        <strain evidence="9">N/A</strain>
    </source>
</reference>
<dbReference type="InterPro" id="IPR027806">
    <property type="entry name" value="HARBI1_dom"/>
</dbReference>
<dbReference type="AlphaFoldDB" id="A0AA36DKI6"/>
<dbReference type="GO" id="GO:0046872">
    <property type="term" value="F:metal ion binding"/>
    <property type="evidence" value="ECO:0007669"/>
    <property type="project" value="UniProtKB-KW"/>
</dbReference>
<evidence type="ECO:0000256" key="5">
    <source>
        <dbReference type="ARBA" id="ARBA00022723"/>
    </source>
</evidence>
<evidence type="ECO:0000256" key="3">
    <source>
        <dbReference type="ARBA" id="ARBA00006958"/>
    </source>
</evidence>
<dbReference type="GO" id="GO:0016787">
    <property type="term" value="F:hydrolase activity"/>
    <property type="evidence" value="ECO:0007669"/>
    <property type="project" value="UniProtKB-KW"/>
</dbReference>
<keyword evidence="4" id="KW-0540">Nuclease</keyword>
<comment type="subcellular location">
    <subcellularLocation>
        <location evidence="2">Nucleus</location>
    </subcellularLocation>
</comment>
<keyword evidence="10" id="KW-1185">Reference proteome</keyword>
<dbReference type="PANTHER" id="PTHR22930">
    <property type="match status" value="1"/>
</dbReference>
<dbReference type="EMBL" id="CATQJL010000001">
    <property type="protein sequence ID" value="CAJ0589406.1"/>
    <property type="molecule type" value="Genomic_DNA"/>
</dbReference>
<comment type="similarity">
    <text evidence="3">Belongs to the HARBI1 family.</text>
</comment>
<dbReference type="Proteomes" id="UP001176961">
    <property type="component" value="Unassembled WGS sequence"/>
</dbReference>
<feature type="domain" description="DDE Tnp4" evidence="8">
    <location>
        <begin position="191"/>
        <end position="276"/>
    </location>
</feature>
<dbReference type="Pfam" id="PF13359">
    <property type="entry name" value="DDE_Tnp_4"/>
    <property type="match status" value="1"/>
</dbReference>
<keyword evidence="7" id="KW-0539">Nucleus</keyword>
<evidence type="ECO:0000256" key="2">
    <source>
        <dbReference type="ARBA" id="ARBA00004123"/>
    </source>
</evidence>
<dbReference type="PANTHER" id="PTHR22930:SF85">
    <property type="entry name" value="GH03217P-RELATED"/>
    <property type="match status" value="1"/>
</dbReference>
<protein>
    <recommendedName>
        <fullName evidence="8">DDE Tnp4 domain-containing protein</fullName>
    </recommendedName>
</protein>